<dbReference type="RefSeq" id="WP_248199328.1">
    <property type="nucleotide sequence ID" value="NZ_BAABCO010000002.1"/>
</dbReference>
<organism evidence="5 6">
    <name type="scientific">Microbacterium invictum</name>
    <dbReference type="NCBI Taxonomy" id="515415"/>
    <lineage>
        <taxon>Bacteria</taxon>
        <taxon>Bacillati</taxon>
        <taxon>Actinomycetota</taxon>
        <taxon>Actinomycetes</taxon>
        <taxon>Micrococcales</taxon>
        <taxon>Microbacteriaceae</taxon>
        <taxon>Microbacterium</taxon>
    </lineage>
</organism>
<feature type="domain" description="Peptidoglycan binding-like" evidence="4">
    <location>
        <begin position="229"/>
        <end position="281"/>
    </location>
</feature>
<name>A0AA40SQ33_9MICO</name>
<evidence type="ECO:0000256" key="3">
    <source>
        <dbReference type="SAM" id="SignalP"/>
    </source>
</evidence>
<keyword evidence="3" id="KW-0732">Signal</keyword>
<dbReference type="InterPro" id="IPR036366">
    <property type="entry name" value="PGBDSf"/>
</dbReference>
<evidence type="ECO:0000259" key="4">
    <source>
        <dbReference type="Pfam" id="PF01471"/>
    </source>
</evidence>
<evidence type="ECO:0000256" key="2">
    <source>
        <dbReference type="SAM" id="MobiDB-lite"/>
    </source>
</evidence>
<dbReference type="Pfam" id="PF01471">
    <property type="entry name" value="PG_binding_1"/>
    <property type="match status" value="2"/>
</dbReference>
<comment type="caution">
    <text evidence="5">The sequence shown here is derived from an EMBL/GenBank/DDBJ whole genome shotgun (WGS) entry which is preliminary data.</text>
</comment>
<dbReference type="AlphaFoldDB" id="A0AA40SQ33"/>
<dbReference type="PROSITE" id="PS51257">
    <property type="entry name" value="PROKAR_LIPOPROTEIN"/>
    <property type="match status" value="1"/>
</dbReference>
<dbReference type="SUPFAM" id="SSF47090">
    <property type="entry name" value="PGBD-like"/>
    <property type="match status" value="2"/>
</dbReference>
<dbReference type="Gene3D" id="1.10.101.10">
    <property type="entry name" value="PGBD-like superfamily/PGBD"/>
    <property type="match status" value="2"/>
</dbReference>
<keyword evidence="1" id="KW-0175">Coiled coil</keyword>
<sequence length="381" mass="38692">MTEHSARAARATVTALAMLAVVALAGCAGEVSSVDRAEAKVTAKEKAVAAAQDDLAAASDMFCEASKTYIVALDRYGDVLNDTAPTVGDVRAAGAELVDPREDAFEGADAALEAQQGLAVAEQELADAQAQLELAQAGATDAPGDVTGTPPASTPLAPAATVDRVRLAESDFAAAQEAVTDETPLSVASEQFNSAAVGLEWAWLRLFADAGCLTDEQAVQAEAAVAAYVAALQQDLADAGYFSGAVDGVYGPETVGAVEALQEAHGLPVTGTVDNATAAALQAELLAVGGAEAQEELATTAAVQQTLKLLGFWDGPVDGAWTPALTDAVVAFQTELGVEPTGAVDAATITAFHEAIAEREESMKPTESPSPTPTPTPTEEP</sequence>
<proteinExistence type="predicted"/>
<evidence type="ECO:0000313" key="6">
    <source>
        <dbReference type="Proteomes" id="UP000549113"/>
    </source>
</evidence>
<feature type="chain" id="PRO_5041307199" evidence="3">
    <location>
        <begin position="26"/>
        <end position="381"/>
    </location>
</feature>
<evidence type="ECO:0000256" key="1">
    <source>
        <dbReference type="SAM" id="Coils"/>
    </source>
</evidence>
<feature type="region of interest" description="Disordered" evidence="2">
    <location>
        <begin position="357"/>
        <end position="381"/>
    </location>
</feature>
<dbReference type="InterPro" id="IPR036365">
    <property type="entry name" value="PGBD-like_sf"/>
</dbReference>
<dbReference type="EMBL" id="JACIFH010000001">
    <property type="protein sequence ID" value="MBB4140246.1"/>
    <property type="molecule type" value="Genomic_DNA"/>
</dbReference>
<dbReference type="Proteomes" id="UP000549113">
    <property type="component" value="Unassembled WGS sequence"/>
</dbReference>
<reference evidence="5 6" key="1">
    <citation type="submission" date="2020-08" db="EMBL/GenBank/DDBJ databases">
        <title>Sequencing the genomes of 1000 actinobacteria strains.</title>
        <authorList>
            <person name="Klenk H.-P."/>
        </authorList>
    </citation>
    <scope>NUCLEOTIDE SEQUENCE [LARGE SCALE GENOMIC DNA]</scope>
    <source>
        <strain evidence="5 6">DSM 19600</strain>
    </source>
</reference>
<keyword evidence="6" id="KW-1185">Reference proteome</keyword>
<accession>A0AA40SQ33</accession>
<gene>
    <name evidence="5" type="ORF">BKA10_002040</name>
</gene>
<feature type="compositionally biased region" description="Pro residues" evidence="2">
    <location>
        <begin position="368"/>
        <end position="381"/>
    </location>
</feature>
<dbReference type="InterPro" id="IPR002477">
    <property type="entry name" value="Peptidoglycan-bd-like"/>
</dbReference>
<feature type="domain" description="Peptidoglycan binding-like" evidence="4">
    <location>
        <begin position="301"/>
        <end position="351"/>
    </location>
</feature>
<feature type="coiled-coil region" evidence="1">
    <location>
        <begin position="111"/>
        <end position="138"/>
    </location>
</feature>
<feature type="signal peptide" evidence="3">
    <location>
        <begin position="1"/>
        <end position="25"/>
    </location>
</feature>
<protein>
    <submittedName>
        <fullName evidence="5">Murein L,D-transpeptidase YcbB/YkuD</fullName>
    </submittedName>
</protein>
<evidence type="ECO:0000313" key="5">
    <source>
        <dbReference type="EMBL" id="MBB4140246.1"/>
    </source>
</evidence>